<evidence type="ECO:0000313" key="3">
    <source>
        <dbReference type="EMBL" id="OGG25729.1"/>
    </source>
</evidence>
<evidence type="ECO:0000259" key="2">
    <source>
        <dbReference type="PROSITE" id="PS51766"/>
    </source>
</evidence>
<feature type="compositionally biased region" description="Polar residues" evidence="1">
    <location>
        <begin position="257"/>
        <end position="267"/>
    </location>
</feature>
<dbReference type="PROSITE" id="PS51766">
    <property type="entry name" value="DOCKERIN"/>
    <property type="match status" value="1"/>
</dbReference>
<reference evidence="3 4" key="1">
    <citation type="journal article" date="2016" name="Nat. Commun.">
        <title>Thousands of microbial genomes shed light on interconnected biogeochemical processes in an aquifer system.</title>
        <authorList>
            <person name="Anantharaman K."/>
            <person name="Brown C.T."/>
            <person name="Hug L.A."/>
            <person name="Sharon I."/>
            <person name="Castelle C.J."/>
            <person name="Probst A.J."/>
            <person name="Thomas B.C."/>
            <person name="Singh A."/>
            <person name="Wilkins M.J."/>
            <person name="Karaoz U."/>
            <person name="Brodie E.L."/>
            <person name="Williams K.H."/>
            <person name="Hubbard S.S."/>
            <person name="Banfield J.F."/>
        </authorList>
    </citation>
    <scope>NUCLEOTIDE SEQUENCE [LARGE SCALE GENOMIC DNA]</scope>
</reference>
<accession>A0A1F6AM09</accession>
<feature type="domain" description="Dockerin" evidence="2">
    <location>
        <begin position="144"/>
        <end position="214"/>
    </location>
</feature>
<sequence length="388" mass="41740">MTAKNPIVLLVFSILLLSSAVFQTNYFQQIVSTKAQTSVSMIKVSLAGNFSDTNRASYKTKVTLYTKNGKAKELIDQPLVHDRQNVFTLALDLNSLDLGQFYAINIKPEKFLGKIFCGPDSASNGCKTPQIIFKPGESLDLSREALLAGDIKPQDGKIDSYDISSIISDIGKISSENNLPTDINSDGVVNALDYSLASSSLSKTSTDDFISFPSDMIVPTPTVSITPTLILSPTLSILPSIYLSPTTKKDQNPSPSPTFKPTNTPTKIPSPTPLPTSRPSPTAVIVQSGTCNGTLTGTVNVGAGILGSFCRKVNNEQHRICVSSQSECNPNKCIEMAKGLVRKMLLTCTNGLASFDEQKSQVNCRTEFIPGDCTPEPTPACIDDRPKC</sequence>
<proteinExistence type="predicted"/>
<dbReference type="InterPro" id="IPR002105">
    <property type="entry name" value="Dockerin_1_rpt"/>
</dbReference>
<dbReference type="AlphaFoldDB" id="A0A1F6AM09"/>
<dbReference type="Proteomes" id="UP000176609">
    <property type="component" value="Unassembled WGS sequence"/>
</dbReference>
<dbReference type="Gene3D" id="1.10.1330.10">
    <property type="entry name" value="Dockerin domain"/>
    <property type="match status" value="1"/>
</dbReference>
<dbReference type="InterPro" id="IPR036439">
    <property type="entry name" value="Dockerin_dom_sf"/>
</dbReference>
<feature type="region of interest" description="Disordered" evidence="1">
    <location>
        <begin position="246"/>
        <end position="282"/>
    </location>
</feature>
<name>A0A1F6AM09_9BACT</name>
<organism evidence="3 4">
    <name type="scientific">Candidatus Gottesmanbacteria bacterium RIFCSPLOWO2_01_FULL_39_12b</name>
    <dbReference type="NCBI Taxonomy" id="1798388"/>
    <lineage>
        <taxon>Bacteria</taxon>
        <taxon>Candidatus Gottesmaniibacteriota</taxon>
    </lineage>
</organism>
<dbReference type="Pfam" id="PF00404">
    <property type="entry name" value="Dockerin_1"/>
    <property type="match status" value="1"/>
</dbReference>
<dbReference type="GO" id="GO:0004553">
    <property type="term" value="F:hydrolase activity, hydrolyzing O-glycosyl compounds"/>
    <property type="evidence" value="ECO:0007669"/>
    <property type="project" value="InterPro"/>
</dbReference>
<evidence type="ECO:0000256" key="1">
    <source>
        <dbReference type="SAM" id="MobiDB-lite"/>
    </source>
</evidence>
<dbReference type="GO" id="GO:0000272">
    <property type="term" value="P:polysaccharide catabolic process"/>
    <property type="evidence" value="ECO:0007669"/>
    <property type="project" value="InterPro"/>
</dbReference>
<feature type="compositionally biased region" description="Pro residues" evidence="1">
    <location>
        <begin position="268"/>
        <end position="278"/>
    </location>
</feature>
<evidence type="ECO:0000313" key="4">
    <source>
        <dbReference type="Proteomes" id="UP000176609"/>
    </source>
</evidence>
<protein>
    <recommendedName>
        <fullName evidence="2">Dockerin domain-containing protein</fullName>
    </recommendedName>
</protein>
<gene>
    <name evidence="3" type="ORF">A2960_05260</name>
</gene>
<comment type="caution">
    <text evidence="3">The sequence shown here is derived from an EMBL/GenBank/DDBJ whole genome shotgun (WGS) entry which is preliminary data.</text>
</comment>
<dbReference type="InterPro" id="IPR016134">
    <property type="entry name" value="Dockerin_dom"/>
</dbReference>
<dbReference type="SUPFAM" id="SSF63446">
    <property type="entry name" value="Type I dockerin domain"/>
    <property type="match status" value="1"/>
</dbReference>
<dbReference type="EMBL" id="MFJR01000015">
    <property type="protein sequence ID" value="OGG25729.1"/>
    <property type="molecule type" value="Genomic_DNA"/>
</dbReference>